<dbReference type="Proteomes" id="UP000391834">
    <property type="component" value="Unassembled WGS sequence"/>
</dbReference>
<comment type="caution">
    <text evidence="1">The sequence shown here is derived from an EMBL/GenBank/DDBJ whole genome shotgun (WGS) entry which is preliminary data.</text>
</comment>
<evidence type="ECO:0008006" key="3">
    <source>
        <dbReference type="Google" id="ProtNLM"/>
    </source>
</evidence>
<protein>
    <recommendedName>
        <fullName evidence="3">SHOCT domain-containing protein</fullName>
    </recommendedName>
</protein>
<keyword evidence="2" id="KW-1185">Reference proteome</keyword>
<gene>
    <name evidence="1" type="ORF">PbJCM13498_36720</name>
</gene>
<reference evidence="1 2" key="1">
    <citation type="submission" date="2019-10" db="EMBL/GenBank/DDBJ databases">
        <title>Prolixibacter strains distinguished by the presence of nitrate reductase genes were adept at nitrate-dependent anaerobic corrosion of metallic iron and carbon steel.</title>
        <authorList>
            <person name="Iino T."/>
            <person name="Shono N."/>
            <person name="Ito K."/>
            <person name="Nakamura R."/>
            <person name="Sueoka K."/>
            <person name="Harayama S."/>
            <person name="Ohkuma M."/>
        </authorList>
    </citation>
    <scope>NUCLEOTIDE SEQUENCE [LARGE SCALE GENOMIC DNA]</scope>
    <source>
        <strain evidence="1 2">JCM 13498</strain>
    </source>
</reference>
<proteinExistence type="predicted"/>
<evidence type="ECO:0000313" key="1">
    <source>
        <dbReference type="EMBL" id="GET34809.1"/>
    </source>
</evidence>
<dbReference type="EMBL" id="BLAX01000001">
    <property type="protein sequence ID" value="GET34809.1"/>
    <property type="molecule type" value="Genomic_DNA"/>
</dbReference>
<organism evidence="1 2">
    <name type="scientific">Prolixibacter bellariivorans</name>
    <dbReference type="NCBI Taxonomy" id="314319"/>
    <lineage>
        <taxon>Bacteria</taxon>
        <taxon>Pseudomonadati</taxon>
        <taxon>Bacteroidota</taxon>
        <taxon>Bacteroidia</taxon>
        <taxon>Marinilabiliales</taxon>
        <taxon>Prolixibacteraceae</taxon>
        <taxon>Prolixibacter</taxon>
    </lineage>
</organism>
<sequence>MAQSTLKQITAGECENPKVFESFRNNTKVVKYVAADGTILELGDTLVMGKPSGLVTSTENNVETLNGVTEAKSQTKRDFVTITMGKPLGNPKFIKSEAFAKANMQGEKVIISEMRLYHKGSKKKPLALTILLGEPNGRAFGLHKYMTISDYEKSVLTGEIKSLNTPLTREEAIAKLKESKDLLDLGVITKEEYSKRKQHLTPIILKK</sequence>
<dbReference type="AlphaFoldDB" id="A0A5M4B3R6"/>
<evidence type="ECO:0000313" key="2">
    <source>
        <dbReference type="Proteomes" id="UP000391834"/>
    </source>
</evidence>
<name>A0A5M4B3R6_9BACT</name>
<accession>A0A5M4B3R6</accession>